<dbReference type="KEGG" id="dap:Dacet_0413"/>
<feature type="transmembrane region" description="Helical" evidence="1">
    <location>
        <begin position="124"/>
        <end position="140"/>
    </location>
</feature>
<dbReference type="eggNOG" id="ENOG5031214">
    <property type="taxonomic scope" value="Bacteria"/>
</dbReference>
<proteinExistence type="predicted"/>
<evidence type="ECO:0000313" key="2">
    <source>
        <dbReference type="EMBL" id="ADD67212.1"/>
    </source>
</evidence>
<feature type="transmembrane region" description="Helical" evidence="1">
    <location>
        <begin position="60"/>
        <end position="83"/>
    </location>
</feature>
<evidence type="ECO:0000313" key="3">
    <source>
        <dbReference type="Proteomes" id="UP000002012"/>
    </source>
</evidence>
<accession>D4H3C8</accession>
<dbReference type="EMBL" id="CP001968">
    <property type="protein sequence ID" value="ADD67212.1"/>
    <property type="molecule type" value="Genomic_DNA"/>
</dbReference>
<dbReference type="AlphaFoldDB" id="D4H3C8"/>
<feature type="transmembrane region" description="Helical" evidence="1">
    <location>
        <begin position="26"/>
        <end position="48"/>
    </location>
</feature>
<keyword evidence="3" id="KW-1185">Reference proteome</keyword>
<evidence type="ECO:0000256" key="1">
    <source>
        <dbReference type="SAM" id="Phobius"/>
    </source>
</evidence>
<keyword evidence="1" id="KW-0472">Membrane</keyword>
<dbReference type="InParanoid" id="D4H3C8"/>
<gene>
    <name evidence="2" type="ordered locus">Dacet_0413</name>
</gene>
<organism evidence="2 3">
    <name type="scientific">Denitrovibrio acetiphilus (strain DSM 12809 / NBRC 114555 / N2460)</name>
    <dbReference type="NCBI Taxonomy" id="522772"/>
    <lineage>
        <taxon>Bacteria</taxon>
        <taxon>Pseudomonadati</taxon>
        <taxon>Deferribacterota</taxon>
        <taxon>Deferribacteres</taxon>
        <taxon>Deferribacterales</taxon>
        <taxon>Geovibrionaceae</taxon>
        <taxon>Denitrovibrio</taxon>
    </lineage>
</organism>
<keyword evidence="1" id="KW-0812">Transmembrane</keyword>
<sequence>MYISPMDEKTKFQTTFELAEKLHRTMVYGIFIYPLFVAMAESFNWGIFHFLNFETMKSMGLVFMILTIVFFPLTYAIEALFIRGCLDFGKLGKRLLYAEIANMTMSEAITIFGLVIYLTSANLKFFYLFFVISFVHLLTLRPKKKKWQKRLNDISVH</sequence>
<reference evidence="2 3" key="1">
    <citation type="journal article" date="2010" name="Stand. Genomic Sci.">
        <title>Complete genome sequence of Denitrovibrio acetiphilus type strain (N2460).</title>
        <authorList>
            <person name="Kiss H."/>
            <person name="Lang E."/>
            <person name="Lapidus A."/>
            <person name="Copeland A."/>
            <person name="Nolan M."/>
            <person name="Glavina Del Rio T."/>
            <person name="Chen F."/>
            <person name="Lucas S."/>
            <person name="Tice H."/>
            <person name="Cheng J.F."/>
            <person name="Han C."/>
            <person name="Goodwin L."/>
            <person name="Pitluck S."/>
            <person name="Liolios K."/>
            <person name="Pati A."/>
            <person name="Ivanova N."/>
            <person name="Mavromatis K."/>
            <person name="Chen A."/>
            <person name="Palaniappan K."/>
            <person name="Land M."/>
            <person name="Hauser L."/>
            <person name="Chang Y.J."/>
            <person name="Jeffries C.D."/>
            <person name="Detter J.C."/>
            <person name="Brettin T."/>
            <person name="Spring S."/>
            <person name="Rohde M."/>
            <person name="Goker M."/>
            <person name="Woyke T."/>
            <person name="Bristow J."/>
            <person name="Eisen J.A."/>
            <person name="Markowitz V."/>
            <person name="Hugenholtz P."/>
            <person name="Kyrpides N.C."/>
            <person name="Klenk H.P."/>
        </authorList>
    </citation>
    <scope>NUCLEOTIDE SEQUENCE [LARGE SCALE GENOMIC DNA]</scope>
    <source>
        <strain evidence="3">DSM 12809 / NBRC 114555 / N2460</strain>
    </source>
</reference>
<dbReference type="STRING" id="522772.Dacet_0413"/>
<dbReference type="PaxDb" id="522772-Dacet_0413"/>
<feature type="transmembrane region" description="Helical" evidence="1">
    <location>
        <begin position="95"/>
        <end position="118"/>
    </location>
</feature>
<keyword evidence="1" id="KW-1133">Transmembrane helix</keyword>
<name>D4H3C8_DENA2</name>
<dbReference type="HOGENOM" id="CLU_1675036_0_0_0"/>
<dbReference type="Proteomes" id="UP000002012">
    <property type="component" value="Chromosome"/>
</dbReference>
<protein>
    <submittedName>
        <fullName evidence="2">Uncharacterized protein</fullName>
    </submittedName>
</protein>